<dbReference type="Gene3D" id="1.10.10.10">
    <property type="entry name" value="Winged helix-like DNA-binding domain superfamily/Winged helix DNA-binding domain"/>
    <property type="match status" value="1"/>
</dbReference>
<dbReference type="GO" id="GO:0006355">
    <property type="term" value="P:regulation of DNA-templated transcription"/>
    <property type="evidence" value="ECO:0007669"/>
    <property type="project" value="UniProtKB-ARBA"/>
</dbReference>
<reference evidence="5" key="1">
    <citation type="journal article" date="2014" name="Int. J. Syst. Evol. Microbiol.">
        <title>Complete genome sequence of Corynebacterium casei LMG S-19264T (=DSM 44701T), isolated from a smear-ripened cheese.</title>
        <authorList>
            <consortium name="US DOE Joint Genome Institute (JGI-PGF)"/>
            <person name="Walter F."/>
            <person name="Albersmeier A."/>
            <person name="Kalinowski J."/>
            <person name="Ruckert C."/>
        </authorList>
    </citation>
    <scope>NUCLEOTIDE SEQUENCE</scope>
    <source>
        <strain evidence="5">CGMCC 1.12426</strain>
    </source>
</reference>
<evidence type="ECO:0000313" key="5">
    <source>
        <dbReference type="EMBL" id="GGB46092.1"/>
    </source>
</evidence>
<dbReference type="PANTHER" id="PTHR33204">
    <property type="entry name" value="TRANSCRIPTIONAL REGULATOR, MARR FAMILY"/>
    <property type="match status" value="1"/>
</dbReference>
<dbReference type="InterPro" id="IPR011991">
    <property type="entry name" value="ArsR-like_HTH"/>
</dbReference>
<dbReference type="InterPro" id="IPR036388">
    <property type="entry name" value="WH-like_DNA-bd_sf"/>
</dbReference>
<dbReference type="OrthoDB" id="9800350at2"/>
<protein>
    <submittedName>
        <fullName evidence="5">MarR family transcriptional regulator</fullName>
    </submittedName>
</protein>
<keyword evidence="2" id="KW-0238">DNA-binding</keyword>
<name>A0A916TJ95_9HYPH</name>
<dbReference type="PANTHER" id="PTHR33204:SF37">
    <property type="entry name" value="HTH-TYPE TRANSCRIPTIONAL REGULATOR YODB"/>
    <property type="match status" value="1"/>
</dbReference>
<proteinExistence type="predicted"/>
<organism evidence="5 6">
    <name type="scientific">Roseibium aquae</name>
    <dbReference type="NCBI Taxonomy" id="1323746"/>
    <lineage>
        <taxon>Bacteria</taxon>
        <taxon>Pseudomonadati</taxon>
        <taxon>Pseudomonadota</taxon>
        <taxon>Alphaproteobacteria</taxon>
        <taxon>Hyphomicrobiales</taxon>
        <taxon>Stappiaceae</taxon>
        <taxon>Roseibium</taxon>
    </lineage>
</organism>
<accession>A0A916TJ95</accession>
<dbReference type="GO" id="GO:0003677">
    <property type="term" value="F:DNA binding"/>
    <property type="evidence" value="ECO:0007669"/>
    <property type="project" value="UniProtKB-KW"/>
</dbReference>
<dbReference type="PROSITE" id="PS51118">
    <property type="entry name" value="HTH_HXLR"/>
    <property type="match status" value="1"/>
</dbReference>
<evidence type="ECO:0000256" key="1">
    <source>
        <dbReference type="ARBA" id="ARBA00023015"/>
    </source>
</evidence>
<dbReference type="Proteomes" id="UP000605148">
    <property type="component" value="Unassembled WGS sequence"/>
</dbReference>
<dbReference type="SUPFAM" id="SSF46785">
    <property type="entry name" value="Winged helix' DNA-binding domain"/>
    <property type="match status" value="1"/>
</dbReference>
<dbReference type="Pfam" id="PF01638">
    <property type="entry name" value="HxlR"/>
    <property type="match status" value="1"/>
</dbReference>
<evidence type="ECO:0000259" key="4">
    <source>
        <dbReference type="PROSITE" id="PS51118"/>
    </source>
</evidence>
<comment type="caution">
    <text evidence="5">The sequence shown here is derived from an EMBL/GenBank/DDBJ whole genome shotgun (WGS) entry which is preliminary data.</text>
</comment>
<dbReference type="RefSeq" id="WP_150496112.1">
    <property type="nucleotide sequence ID" value="NZ_BMFA01000005.1"/>
</dbReference>
<dbReference type="EMBL" id="BMFA01000005">
    <property type="protein sequence ID" value="GGB46092.1"/>
    <property type="molecule type" value="Genomic_DNA"/>
</dbReference>
<dbReference type="InterPro" id="IPR036390">
    <property type="entry name" value="WH_DNA-bd_sf"/>
</dbReference>
<sequence length="124" mass="14188">MFLQADPYNMNCPSREILDLIGGKWAILIVCCLQQGPVRTGELMRQVGGISQKMLTQTLRNLERDGFVERISYPEVPPRVEYRLTDLGRSLSELARTMEQWVVANYATILDHRQRALETPSDHA</sequence>
<evidence type="ECO:0000256" key="2">
    <source>
        <dbReference type="ARBA" id="ARBA00023125"/>
    </source>
</evidence>
<reference evidence="5" key="2">
    <citation type="submission" date="2020-09" db="EMBL/GenBank/DDBJ databases">
        <authorList>
            <person name="Sun Q."/>
            <person name="Zhou Y."/>
        </authorList>
    </citation>
    <scope>NUCLEOTIDE SEQUENCE</scope>
    <source>
        <strain evidence="5">CGMCC 1.12426</strain>
    </source>
</reference>
<dbReference type="AlphaFoldDB" id="A0A916TJ95"/>
<evidence type="ECO:0000313" key="6">
    <source>
        <dbReference type="Proteomes" id="UP000605148"/>
    </source>
</evidence>
<keyword evidence="1" id="KW-0805">Transcription regulation</keyword>
<dbReference type="InterPro" id="IPR002577">
    <property type="entry name" value="HTH_HxlR"/>
</dbReference>
<feature type="domain" description="HTH hxlR-type" evidence="4">
    <location>
        <begin position="12"/>
        <end position="110"/>
    </location>
</feature>
<keyword evidence="3" id="KW-0804">Transcription</keyword>
<gene>
    <name evidence="5" type="ORF">GCM10011316_17750</name>
</gene>
<dbReference type="CDD" id="cd00090">
    <property type="entry name" value="HTH_ARSR"/>
    <property type="match status" value="1"/>
</dbReference>
<evidence type="ECO:0000256" key="3">
    <source>
        <dbReference type="ARBA" id="ARBA00023163"/>
    </source>
</evidence>
<keyword evidence="6" id="KW-1185">Reference proteome</keyword>